<dbReference type="Proteomes" id="UP000741863">
    <property type="component" value="Unassembled WGS sequence"/>
</dbReference>
<sequence length="363" mass="41500">MQEDKPNETLDETNFETDLPAEEKSEAAKNAENYMNKFKQNSNTQELIQQLSLLGEDEQKLAGDSLESLKRPVQDMLHNKNSELPEQLFELRQHVSTLEPEHLNEGFLQKTWNKITRRNPIEQYAKKYQTVEAQVENIIEALLKGKDKLQEDNLMLEQLRDTATSRIANLEKQIETGKQLNTMLEEEMTAENWRDNPQELQKGQQKVITRIKNMTQAVMVLQQSLASVDLIKENNDKLEEAIFNAITMTKNVITVTASIQLALGNQKKVIDAVQSVNQATEDMILSNAKTLRSNTEETLKTLEEPAIAIESFRKAYDDVQTAIELTEQSNERIVQSGKAFIAELDELNKNVQARLPERSDDRS</sequence>
<feature type="coiled-coil region" evidence="3">
    <location>
        <begin position="121"/>
        <end position="187"/>
    </location>
</feature>
<keyword evidence="3" id="KW-0175">Coiled coil</keyword>
<accession>A0ABS2PDJ2</accession>
<evidence type="ECO:0000256" key="1">
    <source>
        <dbReference type="ARBA" id="ARBA00005541"/>
    </source>
</evidence>
<evidence type="ECO:0000256" key="4">
    <source>
        <dbReference type="SAM" id="MobiDB-lite"/>
    </source>
</evidence>
<evidence type="ECO:0000313" key="5">
    <source>
        <dbReference type="EMBL" id="MBM7633473.1"/>
    </source>
</evidence>
<dbReference type="Pfam" id="PF05816">
    <property type="entry name" value="TelA"/>
    <property type="match status" value="1"/>
</dbReference>
<name>A0ABS2PDJ2_9BACL</name>
<organism evidence="5 6">
    <name type="scientific">Geomicrobium sediminis</name>
    <dbReference type="NCBI Taxonomy" id="1347788"/>
    <lineage>
        <taxon>Bacteria</taxon>
        <taxon>Bacillati</taxon>
        <taxon>Bacillota</taxon>
        <taxon>Bacilli</taxon>
        <taxon>Bacillales</taxon>
        <taxon>Geomicrobium</taxon>
    </lineage>
</organism>
<evidence type="ECO:0000256" key="3">
    <source>
        <dbReference type="SAM" id="Coils"/>
    </source>
</evidence>
<dbReference type="PIRSF" id="PIRSF026508">
    <property type="entry name" value="TelA"/>
    <property type="match status" value="1"/>
</dbReference>
<dbReference type="PANTHER" id="PTHR38432:SF1">
    <property type="entry name" value="TELA-LIKE PROTEIN SAOUHSC_01408"/>
    <property type="match status" value="1"/>
</dbReference>
<gene>
    <name evidence="5" type="ORF">JOD17_002567</name>
</gene>
<dbReference type="EMBL" id="JAFBEC010000007">
    <property type="protein sequence ID" value="MBM7633473.1"/>
    <property type="molecule type" value="Genomic_DNA"/>
</dbReference>
<evidence type="ECO:0000256" key="2">
    <source>
        <dbReference type="PIRNR" id="PIRNR026508"/>
    </source>
</evidence>
<proteinExistence type="inferred from homology"/>
<reference evidence="5 6" key="1">
    <citation type="submission" date="2021-01" db="EMBL/GenBank/DDBJ databases">
        <title>Genomic Encyclopedia of Type Strains, Phase IV (KMG-IV): sequencing the most valuable type-strain genomes for metagenomic binning, comparative biology and taxonomic classification.</title>
        <authorList>
            <person name="Goeker M."/>
        </authorList>
    </citation>
    <scope>NUCLEOTIDE SEQUENCE [LARGE SCALE GENOMIC DNA]</scope>
    <source>
        <strain evidence="5 6">DSM 25540</strain>
    </source>
</reference>
<keyword evidence="6" id="KW-1185">Reference proteome</keyword>
<dbReference type="InterPro" id="IPR008863">
    <property type="entry name" value="Toxic_anion-R_TelA"/>
</dbReference>
<dbReference type="PANTHER" id="PTHR38432">
    <property type="entry name" value="TELA-LIKE PROTEIN SAOUHSC_01408"/>
    <property type="match status" value="1"/>
</dbReference>
<comment type="caution">
    <text evidence="5">The sequence shown here is derived from an EMBL/GenBank/DDBJ whole genome shotgun (WGS) entry which is preliminary data.</text>
</comment>
<evidence type="ECO:0000313" key="6">
    <source>
        <dbReference type="Proteomes" id="UP000741863"/>
    </source>
</evidence>
<comment type="similarity">
    <text evidence="1 2">Belongs to the TelA family.</text>
</comment>
<feature type="region of interest" description="Disordered" evidence="4">
    <location>
        <begin position="1"/>
        <end position="26"/>
    </location>
</feature>
<protein>
    <submittedName>
        <fullName evidence="5">Uncharacterized protein YaaN involved in tellurite resistance</fullName>
    </submittedName>
</protein>